<dbReference type="Proteomes" id="UP000053695">
    <property type="component" value="Unassembled WGS sequence"/>
</dbReference>
<comment type="caution">
    <text evidence="1">The sequence shown here is derived from an EMBL/GenBank/DDBJ whole genome shotgun (WGS) entry which is preliminary data.</text>
</comment>
<dbReference type="RefSeq" id="WP_004591981.1">
    <property type="nucleotide sequence ID" value="NZ_APMM01000030.1"/>
</dbReference>
<dbReference type="STRING" id="1069083.GCA_000371805_00960"/>
<gene>
    <name evidence="1" type="ORF">J422_04705</name>
</gene>
<dbReference type="EMBL" id="APMM01000030">
    <property type="protein sequence ID" value="ENN96012.1"/>
    <property type="molecule type" value="Genomic_DNA"/>
</dbReference>
<sequence>MIEDVIKGEKKIKVKIGNYMLEGIKLEEENKLYEFFNLALNKLRYRKAIFNNFLLSEIKNINRLQKIHEIDEYFLKLLDELNKEINLMSLSKGIIFELFICYSFFILFSDIEVMRNLNVYYNNRHFTEIDMLLNGKNRIVGECKNRAIFANDILKLFGLITTLNADFGLLISSKKFNIIKKEEVFYEYNIYILDNLFEKDKNKIYKEVKSLVC</sequence>
<dbReference type="PATRIC" id="fig|1069083.5.peg.920"/>
<keyword evidence="2" id="KW-1185">Reference proteome</keyword>
<proteinExistence type="predicted"/>
<accession>N6VY00</accession>
<evidence type="ECO:0000313" key="1">
    <source>
        <dbReference type="EMBL" id="ENN96012.1"/>
    </source>
</evidence>
<reference evidence="1 2" key="1">
    <citation type="journal article" date="2013" name="Genome Announc.">
        <title>Draft Genome Sequence of a Highly Flagellated, Fast-Swimming Archaeon, Methanocaldococcus villosus Strain KIN24-T80 (DSM 22612).</title>
        <authorList>
            <person name="Thennarasu S."/>
            <person name="Polireddy D."/>
            <person name="Antony A."/>
            <person name="Yada M.R."/>
            <person name="Algarawi S."/>
            <person name="Sivakumar N."/>
        </authorList>
    </citation>
    <scope>NUCLEOTIDE SEQUENCE [LARGE SCALE GENOMIC DNA]</scope>
    <source>
        <strain evidence="1 2">KIN24-T80</strain>
    </source>
</reference>
<name>N6VY00_9EURY</name>
<organism evidence="1 2">
    <name type="scientific">Methanocaldococcus villosus KIN24-T80</name>
    <dbReference type="NCBI Taxonomy" id="1069083"/>
    <lineage>
        <taxon>Archaea</taxon>
        <taxon>Methanobacteriati</taxon>
        <taxon>Methanobacteriota</taxon>
        <taxon>Methanomada group</taxon>
        <taxon>Methanococci</taxon>
        <taxon>Methanococcales</taxon>
        <taxon>Methanocaldococcaceae</taxon>
        <taxon>Methanocaldococcus</taxon>
    </lineage>
</organism>
<dbReference type="AlphaFoldDB" id="N6VY00"/>
<protein>
    <recommendedName>
        <fullName evidence="3">Restriction endonuclease type IV Mrr domain-containing protein</fullName>
    </recommendedName>
</protein>
<evidence type="ECO:0008006" key="3">
    <source>
        <dbReference type="Google" id="ProtNLM"/>
    </source>
</evidence>
<evidence type="ECO:0000313" key="2">
    <source>
        <dbReference type="Proteomes" id="UP000053695"/>
    </source>
</evidence>